<evidence type="ECO:0000256" key="2">
    <source>
        <dbReference type="ARBA" id="ARBA00022448"/>
    </source>
</evidence>
<name>A0A316VF92_9BASI</name>
<feature type="compositionally biased region" description="Polar residues" evidence="8">
    <location>
        <begin position="1131"/>
        <end position="1140"/>
    </location>
</feature>
<dbReference type="PROSITE" id="PS50042">
    <property type="entry name" value="CNMP_BINDING_3"/>
    <property type="match status" value="1"/>
</dbReference>
<dbReference type="GeneID" id="37020664"/>
<dbReference type="RefSeq" id="XP_025356286.1">
    <property type="nucleotide sequence ID" value="XM_025498883.1"/>
</dbReference>
<keyword evidence="4 9" id="KW-0812">Transmembrane</keyword>
<dbReference type="PANTHER" id="PTHR43310">
    <property type="entry name" value="SULFATE TRANSPORTER YBAR-RELATED"/>
    <property type="match status" value="1"/>
</dbReference>
<dbReference type="PROSITE" id="PS50801">
    <property type="entry name" value="STAS"/>
    <property type="match status" value="1"/>
</dbReference>
<gene>
    <name evidence="12" type="ORF">FA14DRAFT_160914</name>
</gene>
<dbReference type="InParanoid" id="A0A316VF92"/>
<feature type="transmembrane region" description="Helical" evidence="9">
    <location>
        <begin position="719"/>
        <end position="740"/>
    </location>
</feature>
<protein>
    <recommendedName>
        <fullName evidence="14">Sulfate transporter family protein</fullName>
    </recommendedName>
</protein>
<dbReference type="FunFam" id="3.30.750.24:FF:000012">
    <property type="entry name" value="Sulfate transporter family protein"/>
    <property type="match status" value="1"/>
</dbReference>
<dbReference type="SUPFAM" id="SSF51206">
    <property type="entry name" value="cAMP-binding domain-like"/>
    <property type="match status" value="1"/>
</dbReference>
<dbReference type="InterPro" id="IPR052706">
    <property type="entry name" value="Membrane-Transporter-like"/>
</dbReference>
<dbReference type="Gene3D" id="2.60.120.10">
    <property type="entry name" value="Jelly Rolls"/>
    <property type="match status" value="1"/>
</dbReference>
<dbReference type="InterPro" id="IPR014710">
    <property type="entry name" value="RmlC-like_jellyroll"/>
</dbReference>
<dbReference type="FunCoup" id="A0A316VF92">
    <property type="interactions" value="12"/>
</dbReference>
<dbReference type="GO" id="GO:0000329">
    <property type="term" value="C:fungal-type vacuole membrane"/>
    <property type="evidence" value="ECO:0007669"/>
    <property type="project" value="UniProtKB-ARBA"/>
</dbReference>
<dbReference type="STRING" id="1280837.A0A316VF92"/>
<dbReference type="InterPro" id="IPR036513">
    <property type="entry name" value="STAS_dom_sf"/>
</dbReference>
<dbReference type="SMART" id="SM00100">
    <property type="entry name" value="cNMP"/>
    <property type="match status" value="1"/>
</dbReference>
<dbReference type="Pfam" id="PF00916">
    <property type="entry name" value="Sulfate_transp"/>
    <property type="match status" value="1"/>
</dbReference>
<evidence type="ECO:0000256" key="5">
    <source>
        <dbReference type="ARBA" id="ARBA00022970"/>
    </source>
</evidence>
<dbReference type="Pfam" id="PF00027">
    <property type="entry name" value="cNMP_binding"/>
    <property type="match status" value="1"/>
</dbReference>
<feature type="compositionally biased region" description="Polar residues" evidence="8">
    <location>
        <begin position="338"/>
        <end position="355"/>
    </location>
</feature>
<dbReference type="PANTHER" id="PTHR43310:SF4">
    <property type="entry name" value="AFR304WP"/>
    <property type="match status" value="1"/>
</dbReference>
<dbReference type="InterPro" id="IPR011547">
    <property type="entry name" value="SLC26A/SulP_dom"/>
</dbReference>
<organism evidence="12 13">
    <name type="scientific">Meira miltonrushii</name>
    <dbReference type="NCBI Taxonomy" id="1280837"/>
    <lineage>
        <taxon>Eukaryota</taxon>
        <taxon>Fungi</taxon>
        <taxon>Dikarya</taxon>
        <taxon>Basidiomycota</taxon>
        <taxon>Ustilaginomycotina</taxon>
        <taxon>Exobasidiomycetes</taxon>
        <taxon>Exobasidiales</taxon>
        <taxon>Brachybasidiaceae</taxon>
        <taxon>Meira</taxon>
    </lineage>
</organism>
<keyword evidence="5" id="KW-0029">Amino-acid transport</keyword>
<evidence type="ECO:0000259" key="10">
    <source>
        <dbReference type="PROSITE" id="PS50042"/>
    </source>
</evidence>
<evidence type="ECO:0000259" key="11">
    <source>
        <dbReference type="PROSITE" id="PS50801"/>
    </source>
</evidence>
<feature type="transmembrane region" description="Helical" evidence="9">
    <location>
        <begin position="490"/>
        <end position="509"/>
    </location>
</feature>
<keyword evidence="6 9" id="KW-1133">Transmembrane helix</keyword>
<feature type="transmembrane region" description="Helical" evidence="9">
    <location>
        <begin position="662"/>
        <end position="681"/>
    </location>
</feature>
<feature type="region of interest" description="Disordered" evidence="8">
    <location>
        <begin position="232"/>
        <end position="355"/>
    </location>
</feature>
<dbReference type="OrthoDB" id="409725at2759"/>
<feature type="compositionally biased region" description="Basic and acidic residues" evidence="8">
    <location>
        <begin position="1"/>
        <end position="10"/>
    </location>
</feature>
<feature type="region of interest" description="Disordered" evidence="8">
    <location>
        <begin position="1065"/>
        <end position="1084"/>
    </location>
</feature>
<evidence type="ECO:0000256" key="6">
    <source>
        <dbReference type="ARBA" id="ARBA00022989"/>
    </source>
</evidence>
<feature type="compositionally biased region" description="Polar residues" evidence="8">
    <location>
        <begin position="232"/>
        <end position="266"/>
    </location>
</feature>
<feature type="region of interest" description="Disordered" evidence="8">
    <location>
        <begin position="1"/>
        <end position="124"/>
    </location>
</feature>
<dbReference type="GO" id="GO:0034490">
    <property type="term" value="P:basic amino acid transmembrane import into vacuole"/>
    <property type="evidence" value="ECO:0007669"/>
    <property type="project" value="UniProtKB-ARBA"/>
</dbReference>
<feature type="transmembrane region" description="Helical" evidence="9">
    <location>
        <begin position="760"/>
        <end position="780"/>
    </location>
</feature>
<proteinExistence type="predicted"/>
<dbReference type="Gene3D" id="3.30.750.24">
    <property type="entry name" value="STAS domain"/>
    <property type="match status" value="1"/>
</dbReference>
<reference evidence="12 13" key="1">
    <citation type="journal article" date="2018" name="Mol. Biol. Evol.">
        <title>Broad Genomic Sampling Reveals a Smut Pathogenic Ancestry of the Fungal Clade Ustilaginomycotina.</title>
        <authorList>
            <person name="Kijpornyongpan T."/>
            <person name="Mondo S.J."/>
            <person name="Barry K."/>
            <person name="Sandor L."/>
            <person name="Lee J."/>
            <person name="Lipzen A."/>
            <person name="Pangilinan J."/>
            <person name="LaButti K."/>
            <person name="Hainaut M."/>
            <person name="Henrissat B."/>
            <person name="Grigoriev I.V."/>
            <person name="Spatafora J.W."/>
            <person name="Aime M.C."/>
        </authorList>
    </citation>
    <scope>NUCLEOTIDE SEQUENCE [LARGE SCALE GENOMIC DNA]</scope>
    <source>
        <strain evidence="12 13">MCA 3882</strain>
    </source>
</reference>
<dbReference type="CDD" id="cd00038">
    <property type="entry name" value="CAP_ED"/>
    <property type="match status" value="1"/>
</dbReference>
<feature type="compositionally biased region" description="Polar residues" evidence="8">
    <location>
        <begin position="79"/>
        <end position="103"/>
    </location>
</feature>
<feature type="transmembrane region" description="Helical" evidence="9">
    <location>
        <begin position="854"/>
        <end position="885"/>
    </location>
</feature>
<feature type="domain" description="Cyclic nucleotide-binding" evidence="10">
    <location>
        <begin position="1202"/>
        <end position="1280"/>
    </location>
</feature>
<feature type="compositionally biased region" description="Polar residues" evidence="8">
    <location>
        <begin position="32"/>
        <end position="69"/>
    </location>
</feature>
<keyword evidence="2" id="KW-0813">Transport</keyword>
<keyword evidence="3" id="KW-0926">Vacuole</keyword>
<dbReference type="SUPFAM" id="SSF52091">
    <property type="entry name" value="SpoIIaa-like"/>
    <property type="match status" value="1"/>
</dbReference>
<feature type="transmembrane region" description="Helical" evidence="9">
    <location>
        <begin position="587"/>
        <end position="605"/>
    </location>
</feature>
<evidence type="ECO:0000256" key="1">
    <source>
        <dbReference type="ARBA" id="ARBA00004128"/>
    </source>
</evidence>
<evidence type="ECO:0000256" key="8">
    <source>
        <dbReference type="SAM" id="MobiDB-lite"/>
    </source>
</evidence>
<comment type="subcellular location">
    <subcellularLocation>
        <location evidence="1">Vacuole membrane</location>
        <topology evidence="1">Multi-pass membrane protein</topology>
    </subcellularLocation>
</comment>
<feature type="domain" description="STAS" evidence="11">
    <location>
        <begin position="925"/>
        <end position="1034"/>
    </location>
</feature>
<dbReference type="CDD" id="cd07042">
    <property type="entry name" value="STAS_SulP_like_sulfate_transporter"/>
    <property type="match status" value="1"/>
</dbReference>
<feature type="transmembrane region" description="Helical" evidence="9">
    <location>
        <begin position="626"/>
        <end position="650"/>
    </location>
</feature>
<evidence type="ECO:0000313" key="13">
    <source>
        <dbReference type="Proteomes" id="UP000245771"/>
    </source>
</evidence>
<sequence length="1315" mass="144040">MSRSQGDGDVRQSIQIQRAQSPRPRNAIRANMPSTSFGGTSPGLQRRPSVQSSGRDSESTDGNNSSYNSPAPGKMFPRSLTTGDASHFQHPNRSQARNRNIGSGVNPRAISYHPDGSSRENHSSSYAQLFHDVERQSNTTNNSDVALQGRSYRFQPSDVNHAPLVSPYTATSNTIRDSTAFLAGMALRSDEDSDSAGGRLDDAIEEASDEEASPPLTIRGKSDAIDATLNSSSPFSASLQSKGPSNLSRALQAANNDDSTTPTARSPTDKVEIGEQTPVHKGGDEVTEATPLISSQIRSKRGRSQQISTDGNESNRSKSQSRSKSPAPPSITEGEGQSGFSVFSNRSGGQGAAKNNSSTYGYGALAQASNAPRGQPTNAGGRDHHVSFAESNYYYDDEGEDELDAPLSVAWAFVPSFWRPKNRPPPSLPGYIKEGVSGIGKLTWKDVISASAEPVRLLPAVFLGILLNVLDGVSYGLIIFPTSYPMFSDFGGDGVSMFFVTCVISQLIYTLGGSIFKGGNGSMMIEVVPFYHILVKIIIDTLGETEPAAVISTTMIAFALSSIFAGVVFLALGYFRLGVLIGFFPRHILVGCIGGVGVFLIETGLEVAGQLKSEEGFQWNLETFRFFVQSWGMVAHWVPPLLLAILLRLITAKFHHPLVFPGYFIVIPVLFYIIASGILRVPLEDLRKDDWVFDVGKAAEAPFWRFYTYFDFRKTSWEALWATMPTQLALTFFSILHVPLNVPALAVSVNEDNLDTDRELFAHGISNIAAGLAGSVPNYLCYVNSVLFYRVGGGSRLSGLMLAAGTFIIFLSGPGAIGYLPIMVVGALIFVLGIDLTKEAVWDTIGRVNSWEYFTIWVIIFVMTYYDFVVGILAGVIVACLFFVIQTSRRRTVRAVLDGSIARSTVRRHTTQRQFLDQAGQQTQIVKLQGFLYFANISGVEELIRKGLDIATWQEHPIRFLIVDFSLVYGVDFSAAEAFTRIQRLLQAKDVVLTFCGVTPESDVGIALRSVDLWTDSAMRLEVFQNLNEALEWTENEYLRSLYMAGASAAKPLVQSARAALDVPSQSKRAPAFNLNETSENSPRRQHLFEAAHEAASKSSNPHLIAKLAGSPSNSTSLESSNDSTNRRRSQSNAVSGKSTSPEKRRLSHSGSRPTHGSGLPPAAQPFTLLMITFQAWAREQHDDGFYRTLAPYFREHRLLKGEVLWQRGDPSDGLYLIESGILKARYDFPQEDYEINEAMLAGTIAGELTFLSKASRNTTAYAEMDCCLWKLDSDSLQQLRKDRHDVFDNLLQLLLCACSEEQEGLMSYLVSRLS</sequence>
<feature type="compositionally biased region" description="Low complexity" evidence="8">
    <location>
        <begin position="1111"/>
        <end position="1124"/>
    </location>
</feature>
<evidence type="ECO:0000256" key="4">
    <source>
        <dbReference type="ARBA" id="ARBA00022692"/>
    </source>
</evidence>
<dbReference type="InterPro" id="IPR000595">
    <property type="entry name" value="cNMP-bd_dom"/>
</dbReference>
<dbReference type="InterPro" id="IPR018490">
    <property type="entry name" value="cNMP-bd_dom_sf"/>
</dbReference>
<feature type="transmembrane region" description="Helical" evidence="9">
    <location>
        <begin position="551"/>
        <end position="575"/>
    </location>
</feature>
<feature type="transmembrane region" description="Helical" evidence="9">
    <location>
        <begin position="457"/>
        <end position="478"/>
    </location>
</feature>
<evidence type="ECO:0000256" key="7">
    <source>
        <dbReference type="ARBA" id="ARBA00023136"/>
    </source>
</evidence>
<dbReference type="Proteomes" id="UP000245771">
    <property type="component" value="Unassembled WGS sequence"/>
</dbReference>
<keyword evidence="7 9" id="KW-0472">Membrane</keyword>
<evidence type="ECO:0000256" key="3">
    <source>
        <dbReference type="ARBA" id="ARBA00022554"/>
    </source>
</evidence>
<accession>A0A316VF92</accession>
<dbReference type="EMBL" id="KZ819603">
    <property type="protein sequence ID" value="PWN35984.1"/>
    <property type="molecule type" value="Genomic_DNA"/>
</dbReference>
<dbReference type="Pfam" id="PF01740">
    <property type="entry name" value="STAS"/>
    <property type="match status" value="1"/>
</dbReference>
<evidence type="ECO:0008006" key="14">
    <source>
        <dbReference type="Google" id="ProtNLM"/>
    </source>
</evidence>
<feature type="region of interest" description="Disordered" evidence="8">
    <location>
        <begin position="1105"/>
        <end position="1162"/>
    </location>
</feature>
<keyword evidence="13" id="KW-1185">Reference proteome</keyword>
<feature type="transmembrane region" description="Helical" evidence="9">
    <location>
        <begin position="801"/>
        <end position="834"/>
    </location>
</feature>
<evidence type="ECO:0000256" key="9">
    <source>
        <dbReference type="SAM" id="Phobius"/>
    </source>
</evidence>
<evidence type="ECO:0000313" key="12">
    <source>
        <dbReference type="EMBL" id="PWN35984.1"/>
    </source>
</evidence>
<dbReference type="InterPro" id="IPR002645">
    <property type="entry name" value="STAS_dom"/>
</dbReference>